<keyword evidence="3" id="KW-1185">Reference proteome</keyword>
<dbReference type="OrthoDB" id="6775908at2759"/>
<protein>
    <submittedName>
        <fullName evidence="2">Uncharacterized protein</fullName>
    </submittedName>
</protein>
<evidence type="ECO:0000313" key="3">
    <source>
        <dbReference type="Proteomes" id="UP000801492"/>
    </source>
</evidence>
<comment type="caution">
    <text evidence="2">The sequence shown here is derived from an EMBL/GenBank/DDBJ whole genome shotgun (WGS) entry which is preliminary data.</text>
</comment>
<sequence length="199" mass="22298">MKIQENSKDITSVGEDKMAGQRQPRSTLSGENDLISPSTSQIRIKLSATALTSDQFGLSDRAVAVVASSMLEDVGLIFNKDFSLVVDRKRIRREKYKARKTLQFIQGLSPLRGLYLDGRKDNTMVLEQNGATFYRREVVLEHINLIQEPEGQFLEHVTPASGTGLNIANSIFQYISESHYDLNTLLLLGVIEQRQILDG</sequence>
<organism evidence="2 3">
    <name type="scientific">Ignelater luminosus</name>
    <name type="common">Cucubano</name>
    <name type="synonym">Pyrophorus luminosus</name>
    <dbReference type="NCBI Taxonomy" id="2038154"/>
    <lineage>
        <taxon>Eukaryota</taxon>
        <taxon>Metazoa</taxon>
        <taxon>Ecdysozoa</taxon>
        <taxon>Arthropoda</taxon>
        <taxon>Hexapoda</taxon>
        <taxon>Insecta</taxon>
        <taxon>Pterygota</taxon>
        <taxon>Neoptera</taxon>
        <taxon>Endopterygota</taxon>
        <taxon>Coleoptera</taxon>
        <taxon>Polyphaga</taxon>
        <taxon>Elateriformia</taxon>
        <taxon>Elateroidea</taxon>
        <taxon>Elateridae</taxon>
        <taxon>Agrypninae</taxon>
        <taxon>Pyrophorini</taxon>
        <taxon>Ignelater</taxon>
    </lineage>
</organism>
<accession>A0A8K0DKN0</accession>
<feature type="compositionally biased region" description="Basic and acidic residues" evidence="1">
    <location>
        <begin position="1"/>
        <end position="19"/>
    </location>
</feature>
<evidence type="ECO:0000256" key="1">
    <source>
        <dbReference type="SAM" id="MobiDB-lite"/>
    </source>
</evidence>
<dbReference type="EMBL" id="VTPC01001376">
    <property type="protein sequence ID" value="KAF2902185.1"/>
    <property type="molecule type" value="Genomic_DNA"/>
</dbReference>
<dbReference type="Proteomes" id="UP000801492">
    <property type="component" value="Unassembled WGS sequence"/>
</dbReference>
<dbReference type="AlphaFoldDB" id="A0A8K0DKN0"/>
<feature type="region of interest" description="Disordered" evidence="1">
    <location>
        <begin position="1"/>
        <end position="34"/>
    </location>
</feature>
<evidence type="ECO:0000313" key="2">
    <source>
        <dbReference type="EMBL" id="KAF2902185.1"/>
    </source>
</evidence>
<name>A0A8K0DKN0_IGNLU</name>
<proteinExistence type="predicted"/>
<reference evidence="2" key="1">
    <citation type="submission" date="2019-08" db="EMBL/GenBank/DDBJ databases">
        <title>The genome of the North American firefly Photinus pyralis.</title>
        <authorList>
            <consortium name="Photinus pyralis genome working group"/>
            <person name="Fallon T.R."/>
            <person name="Sander Lower S.E."/>
            <person name="Weng J.-K."/>
        </authorList>
    </citation>
    <scope>NUCLEOTIDE SEQUENCE</scope>
    <source>
        <strain evidence="2">TRF0915ILg1</strain>
        <tissue evidence="2">Whole body</tissue>
    </source>
</reference>
<gene>
    <name evidence="2" type="ORF">ILUMI_04002</name>
</gene>
<feature type="compositionally biased region" description="Polar residues" evidence="1">
    <location>
        <begin position="23"/>
        <end position="34"/>
    </location>
</feature>